<dbReference type="Gene3D" id="3.40.1280.10">
    <property type="match status" value="1"/>
</dbReference>
<name>A0A7X9FTE9_9DELT</name>
<evidence type="ECO:0000259" key="3">
    <source>
        <dbReference type="SMART" id="SM00967"/>
    </source>
</evidence>
<dbReference type="Gene3D" id="3.30.1330.30">
    <property type="match status" value="1"/>
</dbReference>
<evidence type="ECO:0000313" key="5">
    <source>
        <dbReference type="Proteomes" id="UP000524246"/>
    </source>
</evidence>
<dbReference type="PANTHER" id="PTHR46429">
    <property type="entry name" value="23S RRNA (GUANOSINE-2'-O-)-METHYLTRANSFERASE RLMB"/>
    <property type="match status" value="1"/>
</dbReference>
<feature type="domain" description="RNA 2-O ribose methyltransferase substrate binding" evidence="3">
    <location>
        <begin position="25"/>
        <end position="107"/>
    </location>
</feature>
<dbReference type="SUPFAM" id="SSF55315">
    <property type="entry name" value="L30e-like"/>
    <property type="match status" value="1"/>
</dbReference>
<dbReference type="SMART" id="SM00967">
    <property type="entry name" value="SpoU_sub_bind"/>
    <property type="match status" value="1"/>
</dbReference>
<dbReference type="Pfam" id="PF08032">
    <property type="entry name" value="SpoU_sub_bind"/>
    <property type="match status" value="1"/>
</dbReference>
<dbReference type="GO" id="GO:0032259">
    <property type="term" value="P:methylation"/>
    <property type="evidence" value="ECO:0007669"/>
    <property type="project" value="UniProtKB-KW"/>
</dbReference>
<evidence type="ECO:0000256" key="1">
    <source>
        <dbReference type="ARBA" id="ARBA00022603"/>
    </source>
</evidence>
<comment type="caution">
    <text evidence="4">The sequence shown here is derived from an EMBL/GenBank/DDBJ whole genome shotgun (WGS) entry which is preliminary data.</text>
</comment>
<dbReference type="GO" id="GO:0003723">
    <property type="term" value="F:RNA binding"/>
    <property type="evidence" value="ECO:0007669"/>
    <property type="project" value="InterPro"/>
</dbReference>
<dbReference type="PANTHER" id="PTHR46429:SF1">
    <property type="entry name" value="23S RRNA (GUANOSINE-2'-O-)-METHYLTRANSFERASE RLMB"/>
    <property type="match status" value="1"/>
</dbReference>
<gene>
    <name evidence="4" type="primary">rlmB</name>
    <name evidence="4" type="ORF">GYA55_11665</name>
</gene>
<reference evidence="4 5" key="1">
    <citation type="journal article" date="2020" name="Biotechnol. Biofuels">
        <title>New insights from the biogas microbiome by comprehensive genome-resolved metagenomics of nearly 1600 species originating from multiple anaerobic digesters.</title>
        <authorList>
            <person name="Campanaro S."/>
            <person name="Treu L."/>
            <person name="Rodriguez-R L.M."/>
            <person name="Kovalovszki A."/>
            <person name="Ziels R.M."/>
            <person name="Maus I."/>
            <person name="Zhu X."/>
            <person name="Kougias P.G."/>
            <person name="Basile A."/>
            <person name="Luo G."/>
            <person name="Schluter A."/>
            <person name="Konstantinidis K.T."/>
            <person name="Angelidaki I."/>
        </authorList>
    </citation>
    <scope>NUCLEOTIDE SEQUENCE [LARGE SCALE GENOMIC DNA]</scope>
    <source>
        <strain evidence="4">AS27yjCOA_65</strain>
    </source>
</reference>
<sequence length="274" mass="30414">MGRGRHKQFGRRNTAGKPLSKGLRYVTGRHVIEELLAHSPERIVKVFVVENAQARGKGEGARKRDLLFQLKDIRKEVQELSFDELSALVGTTSHQGFAAIVHEREAMDLSEFFDEVREKDNSLVLILDEINDPQNLGALLRVAECFGVDAVIWSKNRGVDVTPVVSKASVGASEIVPIIRVSNLNDAAKKLKDEGYWVAAAVINEKAKSLHEFETPKKIALIVGSEGEGIGRLLGEVSDYLLYIPLEGKIQSLNVSQATAILLYELRRQIKKCF</sequence>
<dbReference type="InterPro" id="IPR013123">
    <property type="entry name" value="SpoU_subst-bd"/>
</dbReference>
<dbReference type="Pfam" id="PF00588">
    <property type="entry name" value="SpoU_methylase"/>
    <property type="match status" value="1"/>
</dbReference>
<dbReference type="InterPro" id="IPR004441">
    <property type="entry name" value="rRNA_MeTrfase_TrmH"/>
</dbReference>
<evidence type="ECO:0000313" key="4">
    <source>
        <dbReference type="EMBL" id="NMC63811.1"/>
    </source>
</evidence>
<dbReference type="InterPro" id="IPR001537">
    <property type="entry name" value="SpoU_MeTrfase"/>
</dbReference>
<dbReference type="InterPro" id="IPR029028">
    <property type="entry name" value="Alpha/beta_knot_MTases"/>
</dbReference>
<proteinExistence type="predicted"/>
<dbReference type="EMBL" id="JAAZON010000530">
    <property type="protein sequence ID" value="NMC63811.1"/>
    <property type="molecule type" value="Genomic_DNA"/>
</dbReference>
<dbReference type="CDD" id="cd18103">
    <property type="entry name" value="SpoU-like_RlmB"/>
    <property type="match status" value="1"/>
</dbReference>
<protein>
    <submittedName>
        <fullName evidence="4">23S rRNA (Guanosine(2251)-2'-O)-methyltransferase RlmB</fullName>
    </submittedName>
</protein>
<accession>A0A7X9FTE9</accession>
<dbReference type="GO" id="GO:0006396">
    <property type="term" value="P:RNA processing"/>
    <property type="evidence" value="ECO:0007669"/>
    <property type="project" value="InterPro"/>
</dbReference>
<keyword evidence="2 4" id="KW-0808">Transferase</keyword>
<evidence type="ECO:0000256" key="2">
    <source>
        <dbReference type="ARBA" id="ARBA00022679"/>
    </source>
</evidence>
<dbReference type="GO" id="GO:0005829">
    <property type="term" value="C:cytosol"/>
    <property type="evidence" value="ECO:0007669"/>
    <property type="project" value="TreeGrafter"/>
</dbReference>
<organism evidence="4 5">
    <name type="scientific">SAR324 cluster bacterium</name>
    <dbReference type="NCBI Taxonomy" id="2024889"/>
    <lineage>
        <taxon>Bacteria</taxon>
        <taxon>Deltaproteobacteria</taxon>
        <taxon>SAR324 cluster</taxon>
    </lineage>
</organism>
<dbReference type="Proteomes" id="UP000524246">
    <property type="component" value="Unassembled WGS sequence"/>
</dbReference>
<dbReference type="SUPFAM" id="SSF75217">
    <property type="entry name" value="alpha/beta knot"/>
    <property type="match status" value="1"/>
</dbReference>
<dbReference type="InterPro" id="IPR029026">
    <property type="entry name" value="tRNA_m1G_MTases_N"/>
</dbReference>
<keyword evidence="1 4" id="KW-0489">Methyltransferase</keyword>
<dbReference type="NCBIfam" id="TIGR00186">
    <property type="entry name" value="rRNA_methyl_3"/>
    <property type="match status" value="1"/>
</dbReference>
<dbReference type="GO" id="GO:0008173">
    <property type="term" value="F:RNA methyltransferase activity"/>
    <property type="evidence" value="ECO:0007669"/>
    <property type="project" value="InterPro"/>
</dbReference>
<dbReference type="InterPro" id="IPR029064">
    <property type="entry name" value="Ribosomal_eL30-like_sf"/>
</dbReference>
<dbReference type="AlphaFoldDB" id="A0A7X9FTE9"/>